<dbReference type="PANTHER" id="PTHR30595">
    <property type="entry name" value="GLPR-RELATED TRANSCRIPTIONAL REPRESSOR"/>
    <property type="match status" value="1"/>
</dbReference>
<dbReference type="Proteomes" id="UP000606721">
    <property type="component" value="Unassembled WGS sequence"/>
</dbReference>
<dbReference type="RefSeq" id="WP_190382583.1">
    <property type="nucleotide sequence ID" value="NZ_JACJQT010000012.1"/>
</dbReference>
<proteinExistence type="predicted"/>
<protein>
    <submittedName>
        <fullName evidence="2">DNA binding domain-containing protein</fullName>
    </submittedName>
</protein>
<dbReference type="Gene3D" id="3.30.950.30">
    <property type="entry name" value="Schlafen, AAA domain"/>
    <property type="match status" value="1"/>
</dbReference>
<gene>
    <name evidence="2" type="ORF">H6F99_06595</name>
</gene>
<evidence type="ECO:0000313" key="2">
    <source>
        <dbReference type="EMBL" id="MBD2277995.1"/>
    </source>
</evidence>
<dbReference type="Pfam" id="PF13749">
    <property type="entry name" value="HATPase_c_4"/>
    <property type="match status" value="1"/>
</dbReference>
<accession>A0ABR8BU67</accession>
<dbReference type="PANTHER" id="PTHR30595:SF6">
    <property type="entry name" value="SCHLAFEN ALBA-2 DOMAIN-CONTAINING PROTEIN"/>
    <property type="match status" value="1"/>
</dbReference>
<reference evidence="2 3" key="1">
    <citation type="journal article" date="2020" name="ISME J.">
        <title>Comparative genomics reveals insights into cyanobacterial evolution and habitat adaptation.</title>
        <authorList>
            <person name="Chen M.Y."/>
            <person name="Teng W.K."/>
            <person name="Zhao L."/>
            <person name="Hu C.X."/>
            <person name="Zhou Y.K."/>
            <person name="Han B.P."/>
            <person name="Song L.R."/>
            <person name="Shu W.S."/>
        </authorList>
    </citation>
    <scope>NUCLEOTIDE SEQUENCE [LARGE SCALE GENOMIC DNA]</scope>
    <source>
        <strain evidence="2 3">FACHB-1040</strain>
    </source>
</reference>
<comment type="caution">
    <text evidence="2">The sequence shown here is derived from an EMBL/GenBank/DDBJ whole genome shotgun (WGS) entry which is preliminary data.</text>
</comment>
<dbReference type="InterPro" id="IPR011990">
    <property type="entry name" value="TPR-like_helical_dom_sf"/>
</dbReference>
<feature type="domain" description="Schlafen AlbA-2" evidence="1">
    <location>
        <begin position="18"/>
        <end position="147"/>
    </location>
</feature>
<dbReference type="InterPro" id="IPR007421">
    <property type="entry name" value="Schlafen_AlbA_2_dom"/>
</dbReference>
<dbReference type="Gene3D" id="1.25.40.10">
    <property type="entry name" value="Tetratricopeptide repeat domain"/>
    <property type="match status" value="1"/>
</dbReference>
<name>A0ABR8BU67_APHFL</name>
<organism evidence="2 3">
    <name type="scientific">Aphanizomenon flos-aquae FACHB-1040</name>
    <dbReference type="NCBI Taxonomy" id="2692887"/>
    <lineage>
        <taxon>Bacteria</taxon>
        <taxon>Bacillati</taxon>
        <taxon>Cyanobacteriota</taxon>
        <taxon>Cyanophyceae</taxon>
        <taxon>Nostocales</taxon>
        <taxon>Aphanizomenonaceae</taxon>
        <taxon>Aphanizomenon</taxon>
    </lineage>
</organism>
<evidence type="ECO:0000313" key="3">
    <source>
        <dbReference type="Proteomes" id="UP000606721"/>
    </source>
</evidence>
<sequence>MNTLPINLDDLIHARSVESVKIEFKKTWSQPIAESVLHSICAFANDFFNLNGGYIIIGIEDKNGQPILPPHGLEGQNLDEIQKWIRGNCKRIYPEYPAAIFPEIYQDKQILVIWVSGGDVRPYQAPKTLNSGERSYYVRQGSETVEAKGEILNQLMQMAAKVPFDDRRNLAVSIDVISPTLVRNFLSDIKSELVAPGNVIPELDLYRNMRITTPINSHEVPKNVTLLFFVDDPEQYFPGARIEIVQFGDDAGGNLIEEKIFRGPLHHQLRQALDYLNNFSTTMVRKVPNQSTAHRTVAFPYEAMEEALVNAVYHRSYEGIQEPVKVYLYPDRLEIISYPGPVPGIEMRHFQLGVMIPPVPYRNRRIGEFLKDLHLAEARGTGIPKIRRKMTENGSPDPIFDFDETRTYFRVTLPAHPQYIVIHALRESSHLWAVGERQRAILNLESSLSRVPKSGALIAQIIEYKTSSGDFIAAEKLFRDIESDLTIMDRHLPYTAIAKILLDQRKFNEASVILEQAPLPIQVSDTVELAILYKRAKRFQESHRIFADNYEFIKDDPKSLQEYAQTKINLSKINRDMHTKRRLNREAVELLRRAIQLSDDKVRNAWCWFDLAKTLNSLRTSETEILQAYSKAMELLPDEPRFRESYESRKRKKDDG</sequence>
<dbReference type="InterPro" id="IPR038461">
    <property type="entry name" value="Schlafen_AlbA_2_dom_sf"/>
</dbReference>
<evidence type="ECO:0000259" key="1">
    <source>
        <dbReference type="Pfam" id="PF04326"/>
    </source>
</evidence>
<dbReference type="EMBL" id="JACJQT010000012">
    <property type="protein sequence ID" value="MBD2277995.1"/>
    <property type="molecule type" value="Genomic_DNA"/>
</dbReference>
<dbReference type="SUPFAM" id="SSF48452">
    <property type="entry name" value="TPR-like"/>
    <property type="match status" value="1"/>
</dbReference>
<dbReference type="InterPro" id="IPR038475">
    <property type="entry name" value="RecG_C_sf"/>
</dbReference>
<dbReference type="Gene3D" id="3.30.565.60">
    <property type="match status" value="1"/>
</dbReference>
<keyword evidence="3" id="KW-1185">Reference proteome</keyword>
<dbReference type="Pfam" id="PF04326">
    <property type="entry name" value="SLFN_AlbA_2"/>
    <property type="match status" value="1"/>
</dbReference>